<dbReference type="GO" id="GO:0008270">
    <property type="term" value="F:zinc ion binding"/>
    <property type="evidence" value="ECO:0007669"/>
    <property type="project" value="TreeGrafter"/>
</dbReference>
<dbReference type="GO" id="GO:0003924">
    <property type="term" value="F:GTPase activity"/>
    <property type="evidence" value="ECO:0007669"/>
    <property type="project" value="InterPro"/>
</dbReference>
<dbReference type="AlphaFoldDB" id="A0A1F5FG67"/>
<keyword evidence="2" id="KW-0533">Nickel</keyword>
<keyword evidence="5" id="KW-0378">Hydrolase</keyword>
<dbReference type="GO" id="GO:0051604">
    <property type="term" value="P:protein maturation"/>
    <property type="evidence" value="ECO:0007669"/>
    <property type="project" value="InterPro"/>
</dbReference>
<dbReference type="CDD" id="cd05390">
    <property type="entry name" value="HypB"/>
    <property type="match status" value="1"/>
</dbReference>
<proteinExistence type="inferred from homology"/>
<dbReference type="STRING" id="1817816.A2Y64_06520"/>
<evidence type="ECO:0000313" key="10">
    <source>
        <dbReference type="Proteomes" id="UP000177187"/>
    </source>
</evidence>
<dbReference type="SUPFAM" id="SSF52540">
    <property type="entry name" value="P-loop containing nucleoside triphosphate hydrolases"/>
    <property type="match status" value="1"/>
</dbReference>
<keyword evidence="7" id="KW-0342">GTP-binding</keyword>
<dbReference type="EMBL" id="MFAF01000032">
    <property type="protein sequence ID" value="OGD78537.1"/>
    <property type="molecule type" value="Genomic_DNA"/>
</dbReference>
<gene>
    <name evidence="9" type="ORF">A2Y64_06520</name>
</gene>
<dbReference type="Gene3D" id="3.40.50.300">
    <property type="entry name" value="P-loop containing nucleotide triphosphate hydrolases"/>
    <property type="match status" value="1"/>
</dbReference>
<dbReference type="Proteomes" id="UP000177187">
    <property type="component" value="Unassembled WGS sequence"/>
</dbReference>
<evidence type="ECO:0000313" key="9">
    <source>
        <dbReference type="EMBL" id="OGD78537.1"/>
    </source>
</evidence>
<keyword evidence="3" id="KW-0479">Metal-binding</keyword>
<evidence type="ECO:0000256" key="4">
    <source>
        <dbReference type="ARBA" id="ARBA00022741"/>
    </source>
</evidence>
<protein>
    <submittedName>
        <fullName evidence="9">Hydrogenase accessory protein HypB</fullName>
    </submittedName>
</protein>
<sequence length="212" mass="23070">MEIKLVRKVLEAHEALAGEIRADLARRRIYCINVMSSPGAGKTTLLERTLASLSGELRAGVIEGDITTTRDAERIARHGIPVVQVNTEPFGGDCHVGANFVKSALGELPLEELDLVIIENVGNLVCPAEFDLGEDDKVVVFSITEGEDKPLKYPLMFRESSACVVNKLDLAPHLDVDLAALRANVEQVNPKLAVFELSAKTGRGLSAWLDWL</sequence>
<comment type="similarity">
    <text evidence="1">Belongs to the SIMIBI class G3E GTPase family. HypB/HupM subfamily.</text>
</comment>
<evidence type="ECO:0000256" key="3">
    <source>
        <dbReference type="ARBA" id="ARBA00022723"/>
    </source>
</evidence>
<comment type="caution">
    <text evidence="9">The sequence shown here is derived from an EMBL/GenBank/DDBJ whole genome shotgun (WGS) entry which is preliminary data.</text>
</comment>
<feature type="domain" description="CobW/HypB/UreG nucleotide-binding" evidence="8">
    <location>
        <begin position="32"/>
        <end position="195"/>
    </location>
</feature>
<evidence type="ECO:0000256" key="5">
    <source>
        <dbReference type="ARBA" id="ARBA00022801"/>
    </source>
</evidence>
<dbReference type="InterPro" id="IPR004392">
    <property type="entry name" value="Hyd_mat_HypB"/>
</dbReference>
<dbReference type="PANTHER" id="PTHR30134">
    <property type="entry name" value="HYDROGENASE PROTEIN ASSEMBLY PROTEIN, NICKEL CHAPERONE"/>
    <property type="match status" value="1"/>
</dbReference>
<evidence type="ECO:0000256" key="6">
    <source>
        <dbReference type="ARBA" id="ARBA00022833"/>
    </source>
</evidence>
<evidence type="ECO:0000259" key="8">
    <source>
        <dbReference type="Pfam" id="PF02492"/>
    </source>
</evidence>
<dbReference type="InterPro" id="IPR027417">
    <property type="entry name" value="P-loop_NTPase"/>
</dbReference>
<dbReference type="PIRSF" id="PIRSF005624">
    <property type="entry name" value="Ni-bind_GTPase"/>
    <property type="match status" value="1"/>
</dbReference>
<keyword evidence="4" id="KW-0547">Nucleotide-binding</keyword>
<evidence type="ECO:0000256" key="7">
    <source>
        <dbReference type="ARBA" id="ARBA00023134"/>
    </source>
</evidence>
<dbReference type="NCBIfam" id="TIGR00073">
    <property type="entry name" value="hypB"/>
    <property type="match status" value="1"/>
</dbReference>
<reference evidence="9 10" key="1">
    <citation type="journal article" date="2016" name="Nat. Commun.">
        <title>Thousands of microbial genomes shed light on interconnected biogeochemical processes in an aquifer system.</title>
        <authorList>
            <person name="Anantharaman K."/>
            <person name="Brown C.T."/>
            <person name="Hug L.A."/>
            <person name="Sharon I."/>
            <person name="Castelle C.J."/>
            <person name="Probst A.J."/>
            <person name="Thomas B.C."/>
            <person name="Singh A."/>
            <person name="Wilkins M.J."/>
            <person name="Karaoz U."/>
            <person name="Brodie E.L."/>
            <person name="Williams K.H."/>
            <person name="Hubbard S.S."/>
            <person name="Banfield J.F."/>
        </authorList>
    </citation>
    <scope>NUCLEOTIDE SEQUENCE [LARGE SCALE GENOMIC DNA]</scope>
</reference>
<evidence type="ECO:0000256" key="2">
    <source>
        <dbReference type="ARBA" id="ARBA00022596"/>
    </source>
</evidence>
<dbReference type="GO" id="GO:0016151">
    <property type="term" value="F:nickel cation binding"/>
    <property type="evidence" value="ECO:0007669"/>
    <property type="project" value="InterPro"/>
</dbReference>
<accession>A0A1F5FG67</accession>
<name>A0A1F5FG67_9BACT</name>
<dbReference type="Pfam" id="PF02492">
    <property type="entry name" value="cobW"/>
    <property type="match status" value="1"/>
</dbReference>
<dbReference type="GO" id="GO:0005525">
    <property type="term" value="F:GTP binding"/>
    <property type="evidence" value="ECO:0007669"/>
    <property type="project" value="UniProtKB-KW"/>
</dbReference>
<dbReference type="InterPro" id="IPR003495">
    <property type="entry name" value="CobW/HypB/UreG_nucleotide-bd"/>
</dbReference>
<organism evidence="9 10">
    <name type="scientific">Candidatus Coatesbacteria bacterium RBG_13_66_14</name>
    <dbReference type="NCBI Taxonomy" id="1817816"/>
    <lineage>
        <taxon>Bacteria</taxon>
        <taxon>Candidatus Coatesiibacteriota</taxon>
    </lineage>
</organism>
<dbReference type="PANTHER" id="PTHR30134:SF2">
    <property type="entry name" value="HYDROGENASE MATURATION FACTOR HYPB"/>
    <property type="match status" value="1"/>
</dbReference>
<feature type="non-terminal residue" evidence="9">
    <location>
        <position position="212"/>
    </location>
</feature>
<evidence type="ECO:0000256" key="1">
    <source>
        <dbReference type="ARBA" id="ARBA00006211"/>
    </source>
</evidence>
<keyword evidence="6" id="KW-0862">Zinc</keyword>